<gene>
    <name evidence="2" type="ORF">PFY12_12675</name>
</gene>
<dbReference type="SUPFAM" id="SSF63825">
    <property type="entry name" value="YWTD domain"/>
    <property type="match status" value="1"/>
</dbReference>
<evidence type="ECO:0000313" key="3">
    <source>
        <dbReference type="Proteomes" id="UP001210978"/>
    </source>
</evidence>
<dbReference type="RefSeq" id="WP_271148243.1">
    <property type="nucleotide sequence ID" value="NZ_CP115859.1"/>
</dbReference>
<keyword evidence="1" id="KW-0732">Signal</keyword>
<reference evidence="2 3" key="1">
    <citation type="submission" date="2023-01" db="EMBL/GenBank/DDBJ databases">
        <title>Complete genome of Chryseobacterium camelliae VAN22-5A.</title>
        <authorList>
            <person name="Zong G."/>
            <person name="Cao G."/>
        </authorList>
    </citation>
    <scope>NUCLEOTIDE SEQUENCE [LARGE SCALE GENOMIC DNA]</scope>
    <source>
        <strain evidence="2 3">VAN22-5A</strain>
    </source>
</reference>
<keyword evidence="3" id="KW-1185">Reference proteome</keyword>
<dbReference type="EMBL" id="CP115859">
    <property type="protein sequence ID" value="WBV59894.1"/>
    <property type="molecule type" value="Genomic_DNA"/>
</dbReference>
<evidence type="ECO:0000256" key="1">
    <source>
        <dbReference type="SAM" id="SignalP"/>
    </source>
</evidence>
<protein>
    <recommendedName>
        <fullName evidence="4">DUF5050 domain-containing protein</fullName>
    </recommendedName>
</protein>
<accession>A0ABY7QL61</accession>
<proteinExistence type="predicted"/>
<organism evidence="2 3">
    <name type="scientific">Chryseobacterium camelliae</name>
    <dbReference type="NCBI Taxonomy" id="1265445"/>
    <lineage>
        <taxon>Bacteria</taxon>
        <taxon>Pseudomonadati</taxon>
        <taxon>Bacteroidota</taxon>
        <taxon>Flavobacteriia</taxon>
        <taxon>Flavobacteriales</taxon>
        <taxon>Weeksellaceae</taxon>
        <taxon>Chryseobacterium group</taxon>
        <taxon>Chryseobacterium</taxon>
    </lineage>
</organism>
<feature type="signal peptide" evidence="1">
    <location>
        <begin position="1"/>
        <end position="23"/>
    </location>
</feature>
<evidence type="ECO:0008006" key="4">
    <source>
        <dbReference type="Google" id="ProtNLM"/>
    </source>
</evidence>
<feature type="chain" id="PRO_5046133520" description="DUF5050 domain-containing protein" evidence="1">
    <location>
        <begin position="24"/>
        <end position="293"/>
    </location>
</feature>
<name>A0ABY7QL61_9FLAO</name>
<dbReference type="PROSITE" id="PS51257">
    <property type="entry name" value="PROKAR_LIPOPROTEIN"/>
    <property type="match status" value="1"/>
</dbReference>
<dbReference type="Proteomes" id="UP001210978">
    <property type="component" value="Chromosome"/>
</dbReference>
<evidence type="ECO:0000313" key="2">
    <source>
        <dbReference type="EMBL" id="WBV59894.1"/>
    </source>
</evidence>
<sequence>MKTKTVKALVLVLSVLLVGCSKTTDEEIIESKTPNIEKVFAFKYIDNGINSIVQLNPNNGSEIKTIANLGNQYLRIAKYYGTTDEILGEVNENNTKKFYRIKVSDGTISKYNYNGYDDFVIGENKIYAFKYNNNNNSIVELNPINGAEITTLKSVGINYLKNFVFSQNTNTIICENNTTKSLYKINSTNGNTESFNYFGYDNLAISKNGQLYGFKYTTNNNQIVELNTSNGNEIKTIKSVGSKYLKNMFYLNSTNEIVGDLITNSSTHNYFKCKVSDGISNENTFGKYDYFIF</sequence>